<evidence type="ECO:0000256" key="1">
    <source>
        <dbReference type="SAM" id="MobiDB-lite"/>
    </source>
</evidence>
<gene>
    <name evidence="2" type="ORF">RM445_04015</name>
</gene>
<name>A0ABU2N7Q0_9PSEU</name>
<comment type="caution">
    <text evidence="2">The sequence shown here is derived from an EMBL/GenBank/DDBJ whole genome shotgun (WGS) entry which is preliminary data.</text>
</comment>
<protein>
    <submittedName>
        <fullName evidence="2">Uncharacterized protein</fullName>
    </submittedName>
</protein>
<dbReference type="Proteomes" id="UP001183202">
    <property type="component" value="Unassembled WGS sequence"/>
</dbReference>
<feature type="compositionally biased region" description="Low complexity" evidence="1">
    <location>
        <begin position="22"/>
        <end position="36"/>
    </location>
</feature>
<sequence>MDDAARRHGPRDSASGRRRSPAPHTATLTPPAGLPTVGDDARPVVPPPRQAAPPEPAVGLCVCLHPKAAHEHWRRGTDCGICGSGTCRAYRRRGGALRRFLRRVGLAR</sequence>
<dbReference type="RefSeq" id="WP_311554612.1">
    <property type="nucleotide sequence ID" value="NZ_JAVREJ010000002.1"/>
</dbReference>
<reference evidence="3" key="1">
    <citation type="submission" date="2023-07" db="EMBL/GenBank/DDBJ databases">
        <title>30 novel species of actinomycetes from the DSMZ collection.</title>
        <authorList>
            <person name="Nouioui I."/>
        </authorList>
    </citation>
    <scope>NUCLEOTIDE SEQUENCE [LARGE SCALE GENOMIC DNA]</scope>
    <source>
        <strain evidence="3">DSM 45834</strain>
    </source>
</reference>
<feature type="compositionally biased region" description="Pro residues" evidence="1">
    <location>
        <begin position="44"/>
        <end position="56"/>
    </location>
</feature>
<keyword evidence="3" id="KW-1185">Reference proteome</keyword>
<organism evidence="2 3">
    <name type="scientific">Pseudonocardia charpentierae</name>
    <dbReference type="NCBI Taxonomy" id="3075545"/>
    <lineage>
        <taxon>Bacteria</taxon>
        <taxon>Bacillati</taxon>
        <taxon>Actinomycetota</taxon>
        <taxon>Actinomycetes</taxon>
        <taxon>Pseudonocardiales</taxon>
        <taxon>Pseudonocardiaceae</taxon>
        <taxon>Pseudonocardia</taxon>
    </lineage>
</organism>
<evidence type="ECO:0000313" key="3">
    <source>
        <dbReference type="Proteomes" id="UP001183202"/>
    </source>
</evidence>
<feature type="compositionally biased region" description="Basic and acidic residues" evidence="1">
    <location>
        <begin position="1"/>
        <end position="15"/>
    </location>
</feature>
<dbReference type="EMBL" id="JAVREJ010000002">
    <property type="protein sequence ID" value="MDT0348684.1"/>
    <property type="molecule type" value="Genomic_DNA"/>
</dbReference>
<accession>A0ABU2N7Q0</accession>
<evidence type="ECO:0000313" key="2">
    <source>
        <dbReference type="EMBL" id="MDT0348684.1"/>
    </source>
</evidence>
<proteinExistence type="predicted"/>
<feature type="region of interest" description="Disordered" evidence="1">
    <location>
        <begin position="1"/>
        <end position="56"/>
    </location>
</feature>